<organism evidence="1 2">
    <name type="scientific">Cichorium intybus</name>
    <name type="common">Chicory</name>
    <dbReference type="NCBI Taxonomy" id="13427"/>
    <lineage>
        <taxon>Eukaryota</taxon>
        <taxon>Viridiplantae</taxon>
        <taxon>Streptophyta</taxon>
        <taxon>Embryophyta</taxon>
        <taxon>Tracheophyta</taxon>
        <taxon>Spermatophyta</taxon>
        <taxon>Magnoliopsida</taxon>
        <taxon>eudicotyledons</taxon>
        <taxon>Gunneridae</taxon>
        <taxon>Pentapetalae</taxon>
        <taxon>asterids</taxon>
        <taxon>campanulids</taxon>
        <taxon>Asterales</taxon>
        <taxon>Asteraceae</taxon>
        <taxon>Cichorioideae</taxon>
        <taxon>Cichorieae</taxon>
        <taxon>Cichoriinae</taxon>
        <taxon>Cichorium</taxon>
    </lineage>
</organism>
<reference evidence="2" key="1">
    <citation type="journal article" date="2022" name="Mol. Ecol. Resour.">
        <title>The genomes of chicory, endive, great burdock and yacon provide insights into Asteraceae palaeo-polyploidization history and plant inulin production.</title>
        <authorList>
            <person name="Fan W."/>
            <person name="Wang S."/>
            <person name="Wang H."/>
            <person name="Wang A."/>
            <person name="Jiang F."/>
            <person name="Liu H."/>
            <person name="Zhao H."/>
            <person name="Xu D."/>
            <person name="Zhang Y."/>
        </authorList>
    </citation>
    <scope>NUCLEOTIDE SEQUENCE [LARGE SCALE GENOMIC DNA]</scope>
    <source>
        <strain evidence="2">cv. Punajuju</strain>
    </source>
</reference>
<accession>A0ACB9E5B4</accession>
<gene>
    <name evidence="1" type="ORF">L2E82_26042</name>
</gene>
<protein>
    <submittedName>
        <fullName evidence="1">Uncharacterized protein</fullName>
    </submittedName>
</protein>
<dbReference type="Proteomes" id="UP001055811">
    <property type="component" value="Linkage Group LG04"/>
</dbReference>
<dbReference type="EMBL" id="CM042012">
    <property type="protein sequence ID" value="KAI3753976.1"/>
    <property type="molecule type" value="Genomic_DNA"/>
</dbReference>
<evidence type="ECO:0000313" key="2">
    <source>
        <dbReference type="Proteomes" id="UP001055811"/>
    </source>
</evidence>
<sequence>MYLVTRLYCILFMDKSNLVNEVQKATYLRAAVPNSCSPKAVSVQTCEDYQAYTEKIRCCSDFHLEEY</sequence>
<proteinExistence type="predicted"/>
<name>A0ACB9E5B4_CICIN</name>
<keyword evidence="2" id="KW-1185">Reference proteome</keyword>
<reference evidence="1 2" key="2">
    <citation type="journal article" date="2022" name="Mol. Ecol. Resour.">
        <title>The genomes of chicory, endive, great burdock and yacon provide insights into Asteraceae paleo-polyploidization history and plant inulin production.</title>
        <authorList>
            <person name="Fan W."/>
            <person name="Wang S."/>
            <person name="Wang H."/>
            <person name="Wang A."/>
            <person name="Jiang F."/>
            <person name="Liu H."/>
            <person name="Zhao H."/>
            <person name="Xu D."/>
            <person name="Zhang Y."/>
        </authorList>
    </citation>
    <scope>NUCLEOTIDE SEQUENCE [LARGE SCALE GENOMIC DNA]</scope>
    <source>
        <strain evidence="2">cv. Punajuju</strain>
        <tissue evidence="1">Leaves</tissue>
    </source>
</reference>
<comment type="caution">
    <text evidence="1">The sequence shown here is derived from an EMBL/GenBank/DDBJ whole genome shotgun (WGS) entry which is preliminary data.</text>
</comment>
<evidence type="ECO:0000313" key="1">
    <source>
        <dbReference type="EMBL" id="KAI3753976.1"/>
    </source>
</evidence>